<dbReference type="InterPro" id="IPR009075">
    <property type="entry name" value="AcylCo_DH/oxidase_C"/>
</dbReference>
<evidence type="ECO:0000256" key="3">
    <source>
        <dbReference type="ARBA" id="ARBA00022630"/>
    </source>
</evidence>
<keyword evidence="4" id="KW-0274">FAD</keyword>
<dbReference type="Gene3D" id="1.20.140.10">
    <property type="entry name" value="Butyryl-CoA Dehydrogenase, subunit A, domain 3"/>
    <property type="match status" value="1"/>
</dbReference>
<dbReference type="Pfam" id="PF00441">
    <property type="entry name" value="Acyl-CoA_dh_1"/>
    <property type="match status" value="1"/>
</dbReference>
<comment type="caution">
    <text evidence="7">The sequence shown here is derived from an EMBL/GenBank/DDBJ whole genome shotgun (WGS) entry which is preliminary data.</text>
</comment>
<evidence type="ECO:0000256" key="4">
    <source>
        <dbReference type="ARBA" id="ARBA00022827"/>
    </source>
</evidence>
<evidence type="ECO:0000313" key="7">
    <source>
        <dbReference type="EMBL" id="PWW20795.1"/>
    </source>
</evidence>
<proteinExistence type="inferred from homology"/>
<organism evidence="7 8">
    <name type="scientific">Cytobacillus oceanisediminis</name>
    <dbReference type="NCBI Taxonomy" id="665099"/>
    <lineage>
        <taxon>Bacteria</taxon>
        <taxon>Bacillati</taxon>
        <taxon>Bacillota</taxon>
        <taxon>Bacilli</taxon>
        <taxon>Bacillales</taxon>
        <taxon>Bacillaceae</taxon>
        <taxon>Cytobacillus</taxon>
    </lineage>
</organism>
<dbReference type="SUPFAM" id="SSF47203">
    <property type="entry name" value="Acyl-CoA dehydrogenase C-terminal domain-like"/>
    <property type="match status" value="1"/>
</dbReference>
<dbReference type="InterPro" id="IPR036250">
    <property type="entry name" value="AcylCo_DH-like_C"/>
</dbReference>
<protein>
    <submittedName>
        <fullName evidence="7">Alkylation response protein AidB-like acyl-CoA dehydrogenase</fullName>
    </submittedName>
</protein>
<dbReference type="GO" id="GO:0050660">
    <property type="term" value="F:flavin adenine dinucleotide binding"/>
    <property type="evidence" value="ECO:0007669"/>
    <property type="project" value="InterPro"/>
</dbReference>
<dbReference type="PANTHER" id="PTHR43884:SF20">
    <property type="entry name" value="ACYL-COA DEHYDROGENASE FADE28"/>
    <property type="match status" value="1"/>
</dbReference>
<evidence type="ECO:0000256" key="5">
    <source>
        <dbReference type="ARBA" id="ARBA00023002"/>
    </source>
</evidence>
<dbReference type="InterPro" id="IPR009100">
    <property type="entry name" value="AcylCoA_DH/oxidase_NM_dom_sf"/>
</dbReference>
<gene>
    <name evidence="7" type="ORF">DFO73_11488</name>
</gene>
<keyword evidence="5" id="KW-0560">Oxidoreductase</keyword>
<comment type="similarity">
    <text evidence="2">Belongs to the acyl-CoA dehydrogenase family.</text>
</comment>
<dbReference type="Gene3D" id="1.10.540.10">
    <property type="entry name" value="Acyl-CoA dehydrogenase/oxidase, N-terminal domain"/>
    <property type="match status" value="1"/>
</dbReference>
<evidence type="ECO:0000259" key="6">
    <source>
        <dbReference type="Pfam" id="PF00441"/>
    </source>
</evidence>
<sequence>MEYRFSEQQQMLKQALHSLLKKEMPIEAFSEVAEKKDGFSQCAWKKLAENGWLGVLAKGKWQTLEDVCPLDLMYLSESVGEKLFPGPYSLVAGFIVPLLSQLKLTNKQQELLEMVISGEKLITSALPKLEKSQNKVGFNWPGINILNEENGKIQLTGEIRHIQFLQHTEVILVPFKNNVGGISAVLINTRNDGINIIPEQSADLSKPQGTLVLDGVWIDNDDFIGGPDSNHQELFNEQLTGYLICLNGEMIGGANEVLNRTVNYVKERKQFGVPVGSFQAVKHMIADLHIAIEKARSYSVYVASQTGKSSNETLLNAISSRLFTTDIYKKVCEDAIQLHGGMGFTWEESIHYWYKASIYQQSHITHPAIMTEYILQNLLLESEYSKEFQYNQYE</sequence>
<evidence type="ECO:0000256" key="2">
    <source>
        <dbReference type="ARBA" id="ARBA00009347"/>
    </source>
</evidence>
<dbReference type="Proteomes" id="UP000247150">
    <property type="component" value="Unassembled WGS sequence"/>
</dbReference>
<dbReference type="InterPro" id="IPR037069">
    <property type="entry name" value="AcylCoA_DH/ox_N_sf"/>
</dbReference>
<comment type="cofactor">
    <cofactor evidence="1">
        <name>FAD</name>
        <dbReference type="ChEBI" id="CHEBI:57692"/>
    </cofactor>
</comment>
<dbReference type="EMBL" id="QGTW01000014">
    <property type="protein sequence ID" value="PWW20795.1"/>
    <property type="molecule type" value="Genomic_DNA"/>
</dbReference>
<dbReference type="GO" id="GO:0003995">
    <property type="term" value="F:acyl-CoA dehydrogenase activity"/>
    <property type="evidence" value="ECO:0007669"/>
    <property type="project" value="TreeGrafter"/>
</dbReference>
<accession>A0A2V2ZLJ0</accession>
<dbReference type="PANTHER" id="PTHR43884">
    <property type="entry name" value="ACYL-COA DEHYDROGENASE"/>
    <property type="match status" value="1"/>
</dbReference>
<reference evidence="7 8" key="1">
    <citation type="submission" date="2018-05" db="EMBL/GenBank/DDBJ databases">
        <title>Freshwater and sediment microbial communities from various areas in North America, analyzing microbe dynamics in response to fracking.</title>
        <authorList>
            <person name="Lamendella R."/>
        </authorList>
    </citation>
    <scope>NUCLEOTIDE SEQUENCE [LARGE SCALE GENOMIC DNA]</scope>
    <source>
        <strain evidence="7 8">15_TX</strain>
    </source>
</reference>
<dbReference type="AlphaFoldDB" id="A0A2V2ZLJ0"/>
<keyword evidence="3" id="KW-0285">Flavoprotein</keyword>
<feature type="domain" description="Acyl-CoA dehydrogenase/oxidase C-terminal" evidence="6">
    <location>
        <begin position="244"/>
        <end position="356"/>
    </location>
</feature>
<evidence type="ECO:0000256" key="1">
    <source>
        <dbReference type="ARBA" id="ARBA00001974"/>
    </source>
</evidence>
<dbReference type="SUPFAM" id="SSF56645">
    <property type="entry name" value="Acyl-CoA dehydrogenase NM domain-like"/>
    <property type="match status" value="1"/>
</dbReference>
<name>A0A2V2ZLJ0_9BACI</name>
<evidence type="ECO:0000313" key="8">
    <source>
        <dbReference type="Proteomes" id="UP000247150"/>
    </source>
</evidence>